<dbReference type="SMART" id="SM00173">
    <property type="entry name" value="RAS"/>
    <property type="match status" value="1"/>
</dbReference>
<comment type="catalytic activity">
    <reaction evidence="6">
        <text>GTP + H2O = GDP + phosphate + H(+)</text>
        <dbReference type="Rhea" id="RHEA:19669"/>
        <dbReference type="ChEBI" id="CHEBI:15377"/>
        <dbReference type="ChEBI" id="CHEBI:15378"/>
        <dbReference type="ChEBI" id="CHEBI:37565"/>
        <dbReference type="ChEBI" id="CHEBI:43474"/>
        <dbReference type="ChEBI" id="CHEBI:58189"/>
        <dbReference type="EC" id="3.6.5.2"/>
    </reaction>
</comment>
<dbReference type="InterPro" id="IPR005225">
    <property type="entry name" value="Small_GTP-bd"/>
</dbReference>
<feature type="compositionally biased region" description="Pro residues" evidence="7">
    <location>
        <begin position="151"/>
        <end position="172"/>
    </location>
</feature>
<comment type="similarity">
    <text evidence="1">Belongs to the small GTPase superfamily. Ras family.</text>
</comment>
<reference evidence="8 9" key="1">
    <citation type="journal article" date="2018" name="G3 (Bethesda)">
        <title>A High-Quality Reference Genome for the Invasive Mosquitofish Gambusia affinis Using a Chicago Library.</title>
        <authorList>
            <person name="Hoffberg S.L."/>
            <person name="Troendle N.J."/>
            <person name="Glenn T.C."/>
            <person name="Mahmud O."/>
            <person name="Louha S."/>
            <person name="Chalopin D."/>
            <person name="Bennetzen J.L."/>
            <person name="Mauricio R."/>
        </authorList>
    </citation>
    <scope>NUCLEOTIDE SEQUENCE [LARGE SCALE GENOMIC DNA]</scope>
    <source>
        <strain evidence="8">NE01/NJP1002.9</strain>
        <tissue evidence="8">Muscle</tissue>
    </source>
</reference>
<dbReference type="EC" id="3.6.5.2" evidence="2"/>
<dbReference type="InterPro" id="IPR027417">
    <property type="entry name" value="P-loop_NTPase"/>
</dbReference>
<dbReference type="PROSITE" id="PS51421">
    <property type="entry name" value="RAS"/>
    <property type="match status" value="1"/>
</dbReference>
<accession>A0A315VX78</accession>
<dbReference type="Proteomes" id="UP000250572">
    <property type="component" value="Unassembled WGS sequence"/>
</dbReference>
<dbReference type="SMART" id="SM00175">
    <property type="entry name" value="RAB"/>
    <property type="match status" value="1"/>
</dbReference>
<gene>
    <name evidence="8" type="ORF">CCH79_00018577</name>
</gene>
<dbReference type="EMBL" id="NHOQ01000885">
    <property type="protein sequence ID" value="PWA28209.1"/>
    <property type="molecule type" value="Genomic_DNA"/>
</dbReference>
<dbReference type="GO" id="GO:0005525">
    <property type="term" value="F:GTP binding"/>
    <property type="evidence" value="ECO:0007669"/>
    <property type="project" value="UniProtKB-KW"/>
</dbReference>
<dbReference type="Gene3D" id="3.40.50.300">
    <property type="entry name" value="P-loop containing nucleotide triphosphate hydrolases"/>
    <property type="match status" value="1"/>
</dbReference>
<evidence type="ECO:0000256" key="6">
    <source>
        <dbReference type="ARBA" id="ARBA00048098"/>
    </source>
</evidence>
<evidence type="ECO:0000313" key="8">
    <source>
        <dbReference type="EMBL" id="PWA28209.1"/>
    </source>
</evidence>
<keyword evidence="4" id="KW-0378">Hydrolase</keyword>
<dbReference type="GO" id="GO:0003925">
    <property type="term" value="F:G protein activity"/>
    <property type="evidence" value="ECO:0007669"/>
    <property type="project" value="UniProtKB-EC"/>
</dbReference>
<dbReference type="STRING" id="33528.ENSGAFP00000021785"/>
<dbReference type="InterPro" id="IPR001806">
    <property type="entry name" value="Small_GTPase"/>
</dbReference>
<evidence type="ECO:0000313" key="9">
    <source>
        <dbReference type="Proteomes" id="UP000250572"/>
    </source>
</evidence>
<dbReference type="PROSITE" id="PS51419">
    <property type="entry name" value="RAB"/>
    <property type="match status" value="1"/>
</dbReference>
<feature type="region of interest" description="Disordered" evidence="7">
    <location>
        <begin position="140"/>
        <end position="178"/>
    </location>
</feature>
<sequence>MKLSATSVTPWSKLNPENSESELVCSLCQDLSDPSDPYSSDRLESPHGSSLSLQDQRRCETLLLHLKVEGCRHFSQLDLWSDLMIVSERLSHHLSPPYQTPGQVVSDLWDLFSDASQGNALMELQQSFQKRLVETLGSELPPSLLKAPPHGNAPPPRGNAPPPRGNAPPPRGPMDSGENLLSESQVKVLKKRLKDLLDLKGPAAAKRPKSFCLLVPLQQRVGITGLSGSESVWRPDVGRVLSRVLGRVLSRVLGRVLSRVLSAFSNVTNSTPYTRGESDSYCRAFCSLYKNHGTKHQTSEKPSRPITERLWAEATPPALYKSSRPAAGSAQPLRSHKIQIRFLMVVEVKNRMEATEVNQQRVEANILLLGAHSVGKTALTVRFLTRRFIGEYGDIESIYSRVDRIDGQEICINIWDSQAGGKSCSISDKQLQWADGMVLVYDICDRSSFEVVRQQLQLIRRSRKMSTAPVVIVGNKRDLQHRRSVSGEEGHLLAMTERCGFFEVSAAEAYHGALLVFHRLVGLVRETRALRKSTAGVRGIVRSVSAVFGKKRAE</sequence>
<name>A0A315VX78_GAMAF</name>
<keyword evidence="9" id="KW-1185">Reference proteome</keyword>
<comment type="caution">
    <text evidence="8">The sequence shown here is derived from an EMBL/GenBank/DDBJ whole genome shotgun (WGS) entry which is preliminary data.</text>
</comment>
<dbReference type="PRINTS" id="PR00449">
    <property type="entry name" value="RASTRNSFRMNG"/>
</dbReference>
<dbReference type="SUPFAM" id="SSF52540">
    <property type="entry name" value="P-loop containing nucleoside triphosphate hydrolases"/>
    <property type="match status" value="1"/>
</dbReference>
<evidence type="ECO:0000256" key="1">
    <source>
        <dbReference type="ARBA" id="ARBA00008344"/>
    </source>
</evidence>
<evidence type="ECO:0000256" key="3">
    <source>
        <dbReference type="ARBA" id="ARBA00022741"/>
    </source>
</evidence>
<organism evidence="8 9">
    <name type="scientific">Gambusia affinis</name>
    <name type="common">Western mosquitofish</name>
    <name type="synonym">Heterandria affinis</name>
    <dbReference type="NCBI Taxonomy" id="33528"/>
    <lineage>
        <taxon>Eukaryota</taxon>
        <taxon>Metazoa</taxon>
        <taxon>Chordata</taxon>
        <taxon>Craniata</taxon>
        <taxon>Vertebrata</taxon>
        <taxon>Euteleostomi</taxon>
        <taxon>Actinopterygii</taxon>
        <taxon>Neopterygii</taxon>
        <taxon>Teleostei</taxon>
        <taxon>Neoteleostei</taxon>
        <taxon>Acanthomorphata</taxon>
        <taxon>Ovalentaria</taxon>
        <taxon>Atherinomorphae</taxon>
        <taxon>Cyprinodontiformes</taxon>
        <taxon>Poeciliidae</taxon>
        <taxon>Poeciliinae</taxon>
        <taxon>Gambusia</taxon>
    </lineage>
</organism>
<protein>
    <recommendedName>
        <fullName evidence="2">small monomeric GTPase</fullName>
        <ecNumber evidence="2">3.6.5.2</ecNumber>
    </recommendedName>
</protein>
<keyword evidence="3" id="KW-0547">Nucleotide-binding</keyword>
<evidence type="ECO:0000256" key="5">
    <source>
        <dbReference type="ARBA" id="ARBA00023134"/>
    </source>
</evidence>
<dbReference type="NCBIfam" id="TIGR00231">
    <property type="entry name" value="small_GTP"/>
    <property type="match status" value="1"/>
</dbReference>
<keyword evidence="5" id="KW-0342">GTP-binding</keyword>
<dbReference type="InterPro" id="IPR051065">
    <property type="entry name" value="Ras-related_GTPase"/>
</dbReference>
<evidence type="ECO:0000256" key="7">
    <source>
        <dbReference type="SAM" id="MobiDB-lite"/>
    </source>
</evidence>
<proteinExistence type="inferred from homology"/>
<evidence type="ECO:0000256" key="2">
    <source>
        <dbReference type="ARBA" id="ARBA00011984"/>
    </source>
</evidence>
<dbReference type="AlphaFoldDB" id="A0A315VX78"/>
<dbReference type="PANTHER" id="PTHR45704">
    <property type="entry name" value="RAS-LIKE FAMILY MEMBER 11"/>
    <property type="match status" value="1"/>
</dbReference>
<evidence type="ECO:0000256" key="4">
    <source>
        <dbReference type="ARBA" id="ARBA00022801"/>
    </source>
</evidence>
<dbReference type="Pfam" id="PF00071">
    <property type="entry name" value="Ras"/>
    <property type="match status" value="1"/>
</dbReference>